<dbReference type="GO" id="GO:0009279">
    <property type="term" value="C:cell outer membrane"/>
    <property type="evidence" value="ECO:0007669"/>
    <property type="project" value="UniProtKB-SubCell"/>
</dbReference>
<dbReference type="Pfam" id="PF14322">
    <property type="entry name" value="SusD-like_3"/>
    <property type="match status" value="1"/>
</dbReference>
<dbReference type="InterPro" id="IPR012944">
    <property type="entry name" value="SusD_RagB_dom"/>
</dbReference>
<evidence type="ECO:0000313" key="9">
    <source>
        <dbReference type="EMBL" id="RHD55163.1"/>
    </source>
</evidence>
<dbReference type="Proteomes" id="UP000284916">
    <property type="component" value="Unassembled WGS sequence"/>
</dbReference>
<dbReference type="EMBL" id="QROI01000002">
    <property type="protein sequence ID" value="RHL18622.1"/>
    <property type="molecule type" value="Genomic_DNA"/>
</dbReference>
<evidence type="ECO:0000259" key="7">
    <source>
        <dbReference type="Pfam" id="PF07980"/>
    </source>
</evidence>
<comment type="caution">
    <text evidence="9">The sequence shown here is derived from an EMBL/GenBank/DDBJ whole genome shotgun (WGS) entry which is preliminary data.</text>
</comment>
<dbReference type="Gene3D" id="1.25.40.390">
    <property type="match status" value="2"/>
</dbReference>
<dbReference type="AlphaFoldDB" id="A0A414FVJ6"/>
<dbReference type="Proteomes" id="UP000284361">
    <property type="component" value="Unassembled WGS sequence"/>
</dbReference>
<evidence type="ECO:0000313" key="12">
    <source>
        <dbReference type="Proteomes" id="UP000284916"/>
    </source>
</evidence>
<dbReference type="RefSeq" id="WP_118164450.1">
    <property type="nucleotide sequence ID" value="NZ_JBGKGL010000001.1"/>
</dbReference>
<dbReference type="SUPFAM" id="SSF48452">
    <property type="entry name" value="TPR-like"/>
    <property type="match status" value="1"/>
</dbReference>
<keyword evidence="4" id="KW-0472">Membrane</keyword>
<comment type="similarity">
    <text evidence="2">Belongs to the SusD family.</text>
</comment>
<dbReference type="Pfam" id="PF07980">
    <property type="entry name" value="SusD_RagB"/>
    <property type="match status" value="1"/>
</dbReference>
<evidence type="ECO:0000256" key="4">
    <source>
        <dbReference type="ARBA" id="ARBA00023136"/>
    </source>
</evidence>
<keyword evidence="5" id="KW-0998">Cell outer membrane</keyword>
<feature type="domain" description="RagB/SusD" evidence="7">
    <location>
        <begin position="490"/>
        <end position="604"/>
    </location>
</feature>
<feature type="signal peptide" evidence="6">
    <location>
        <begin position="1"/>
        <end position="18"/>
    </location>
</feature>
<reference evidence="11 12" key="1">
    <citation type="submission" date="2018-08" db="EMBL/GenBank/DDBJ databases">
        <title>A genome reference for cultivated species of the human gut microbiota.</title>
        <authorList>
            <person name="Zou Y."/>
            <person name="Xue W."/>
            <person name="Luo G."/>
        </authorList>
    </citation>
    <scope>NUCLEOTIDE SEQUENCE [LARGE SCALE GENOMIC DNA]</scope>
    <source>
        <strain evidence="10 12">AF39-11</strain>
        <strain evidence="9 11">AM31-10</strain>
    </source>
</reference>
<evidence type="ECO:0000313" key="10">
    <source>
        <dbReference type="EMBL" id="RHL18622.1"/>
    </source>
</evidence>
<dbReference type="InterPro" id="IPR011990">
    <property type="entry name" value="TPR-like_helical_dom_sf"/>
</dbReference>
<comment type="subcellular location">
    <subcellularLocation>
        <location evidence="1">Cell outer membrane</location>
    </subcellularLocation>
</comment>
<dbReference type="InterPro" id="IPR033985">
    <property type="entry name" value="SusD-like_N"/>
</dbReference>
<evidence type="ECO:0000256" key="6">
    <source>
        <dbReference type="SAM" id="SignalP"/>
    </source>
</evidence>
<evidence type="ECO:0000256" key="1">
    <source>
        <dbReference type="ARBA" id="ARBA00004442"/>
    </source>
</evidence>
<evidence type="ECO:0000256" key="5">
    <source>
        <dbReference type="ARBA" id="ARBA00023237"/>
    </source>
</evidence>
<keyword evidence="3 6" id="KW-0732">Signal</keyword>
<feature type="chain" id="PRO_5036105044" evidence="6">
    <location>
        <begin position="19"/>
        <end position="776"/>
    </location>
</feature>
<organism evidence="9 11">
    <name type="scientific">Phocaeicola plebeius</name>
    <dbReference type="NCBI Taxonomy" id="310297"/>
    <lineage>
        <taxon>Bacteria</taxon>
        <taxon>Pseudomonadati</taxon>
        <taxon>Bacteroidota</taxon>
        <taxon>Bacteroidia</taxon>
        <taxon>Bacteroidales</taxon>
        <taxon>Bacteroidaceae</taxon>
        <taxon>Phocaeicola</taxon>
    </lineage>
</organism>
<evidence type="ECO:0000259" key="8">
    <source>
        <dbReference type="Pfam" id="PF14322"/>
    </source>
</evidence>
<evidence type="ECO:0000313" key="11">
    <source>
        <dbReference type="Proteomes" id="UP000284361"/>
    </source>
</evidence>
<feature type="domain" description="SusD-like N-terminal" evidence="8">
    <location>
        <begin position="24"/>
        <end position="239"/>
    </location>
</feature>
<dbReference type="EMBL" id="QSJG01000010">
    <property type="protein sequence ID" value="RHD55163.1"/>
    <property type="molecule type" value="Genomic_DNA"/>
</dbReference>
<dbReference type="PROSITE" id="PS51257">
    <property type="entry name" value="PROKAR_LIPOPROTEIN"/>
    <property type="match status" value="1"/>
</dbReference>
<evidence type="ECO:0000256" key="2">
    <source>
        <dbReference type="ARBA" id="ARBA00006275"/>
    </source>
</evidence>
<sequence length="776" mass="87740">MKKIKNYIYMGVAATALASCTDSFLEEKMVATITQDYLNTEQGLDQLIVGTYNAERVNWGNSEGIFMFETGHDCARASGNNDLNKFSTSKWSATGEIGTQTNYYMGFQSKQSDGFLINNYPIIDNCNKAIEAIRSGKTEGRYASDSEYAAQRLSEALFNRAYCYYGMNTVLGDVYFSTKSSTSLPANYNYQRTPAEVMFKELIGDLRYAFEHLPESYGDAEYGRATKYAAAHLLAKIYLNRVQGQEYGTEAYGRKADGTIDNSNSQSYLGMLYKGKGTNDLDSCIYYATQVINAHPLAYDYYDLFRHDLGDFSNEKTSENVLNAIFSESGDNYRYGVRILSVFVGNVVDEKYGIPDYCWEYPTKPANYFHNNDFGLDVFTDKVNDSRYQKSFWLEFKTALNTSGASTPSANADYYSYNSAENKTYVWTEAQANTFNNKYKADYTRESWGGRSAVAGEHKMGTGDLAYAILENTKETAINVEDADAQPYVLYARWMKDGNKYYYRPEIVKNGDNYTFKNTASFYGLEKSSNTGVPTSKKYHDPNRSGKNSFYGGRDVPVMRSAEMYLVRAEAYGRQGKYNEAIDDINALRQRAAFKAGENRAEVIARFADLYAGNHVLSSTESHYPYTVAADCYDKIKVDASYWDGTSAHSLAENYCPSANTNEKRFLEFIYNEYAREFNQEMIYYGVIHHAGVQAARIQWHNQLAANMQNATYQTGTWETSDNLLGTDGQNGQPKGGFQNYMTLKPFPQSFLDMLTDDNNVLLDNAGKKAYQNYGY</sequence>
<protein>
    <submittedName>
        <fullName evidence="9">RagB/SusD family nutrient uptake outer membrane protein</fullName>
    </submittedName>
</protein>
<proteinExistence type="inferred from homology"/>
<gene>
    <name evidence="10" type="ORF">DW035_01920</name>
    <name evidence="9" type="ORF">DW789_06715</name>
</gene>
<accession>A0A414FVJ6</accession>
<name>A0A414FVJ6_9BACT</name>
<evidence type="ECO:0000256" key="3">
    <source>
        <dbReference type="ARBA" id="ARBA00022729"/>
    </source>
</evidence>